<keyword evidence="2" id="KW-1185">Reference proteome</keyword>
<protein>
    <submittedName>
        <fullName evidence="1">Uncharacterized protein</fullName>
    </submittedName>
</protein>
<accession>A0ABV5ZKF0</accession>
<proteinExistence type="predicted"/>
<organism evidence="1 2">
    <name type="scientific">Hallella seregens ATCC 51272</name>
    <dbReference type="NCBI Taxonomy" id="1336250"/>
    <lineage>
        <taxon>Bacteria</taxon>
        <taxon>Pseudomonadati</taxon>
        <taxon>Bacteroidota</taxon>
        <taxon>Bacteroidia</taxon>
        <taxon>Bacteroidales</taxon>
        <taxon>Prevotellaceae</taxon>
        <taxon>Hallella</taxon>
    </lineage>
</organism>
<dbReference type="EMBL" id="JBHLZF010000002">
    <property type="protein sequence ID" value="MFB9897824.1"/>
    <property type="molecule type" value="Genomic_DNA"/>
</dbReference>
<dbReference type="RefSeq" id="WP_027951513.1">
    <property type="nucleotide sequence ID" value="NZ_JADU01000001.1"/>
</dbReference>
<comment type="caution">
    <text evidence="1">The sequence shown here is derived from an EMBL/GenBank/DDBJ whole genome shotgun (WGS) entry which is preliminary data.</text>
</comment>
<sequence>MALNKEIWLTTIQENFFPNNSFATKSVDDSAFVDNKKVHVPNAGAPSGVETNRSIFPAVVNQQNDEDLEYSMDELTTNPIHIPNIDMVELSYDKRQSVLYNDRNQLQNEACHNLLYRWGTGAKTFTTSGGARVAHTSATAIGNRKKITKKDVLAIGTQFNMDDVPATGRYLLLDAIMYTDLLEDLTDKELSAFLASADAQRGVIGMLYGFEVMQRSKVLRTTAGKVVVKWTDEDAASELAAGLAWQQSCVSRAIGEVKMFDSLDNPLYYGDIYSFLLRAGGEKRRYDKKGVALIVEDTAA</sequence>
<name>A0ABV5ZKF0_9BACT</name>
<evidence type="ECO:0000313" key="2">
    <source>
        <dbReference type="Proteomes" id="UP001589688"/>
    </source>
</evidence>
<evidence type="ECO:0000313" key="1">
    <source>
        <dbReference type="EMBL" id="MFB9897824.1"/>
    </source>
</evidence>
<dbReference type="Proteomes" id="UP001589688">
    <property type="component" value="Unassembled WGS sequence"/>
</dbReference>
<gene>
    <name evidence="1" type="ORF">ACFFK8_08465</name>
</gene>
<reference evidence="1 2" key="1">
    <citation type="submission" date="2024-09" db="EMBL/GenBank/DDBJ databases">
        <authorList>
            <person name="Sun Q."/>
            <person name="Mori K."/>
        </authorList>
    </citation>
    <scope>NUCLEOTIDE SEQUENCE [LARGE SCALE GENOMIC DNA]</scope>
    <source>
        <strain evidence="1 2">ATCC 51272</strain>
    </source>
</reference>